<dbReference type="Proteomes" id="UP000006753">
    <property type="component" value="Unassembled WGS sequence"/>
</dbReference>
<dbReference type="AlphaFoldDB" id="K1Y084"/>
<reference evidence="1 2" key="1">
    <citation type="journal article" date="2012" name="BMC Genomics">
        <title>Sequencing the genome of Marssonina brunnea reveals fungus-poplar co-evolution.</title>
        <authorList>
            <person name="Zhu S."/>
            <person name="Cao Y.-Z."/>
            <person name="Jiang C."/>
            <person name="Tan B.-Y."/>
            <person name="Wang Z."/>
            <person name="Feng S."/>
            <person name="Zhang L."/>
            <person name="Su X.-H."/>
            <person name="Brejova B."/>
            <person name="Vinar T."/>
            <person name="Xu M."/>
            <person name="Wang M.-X."/>
            <person name="Zhang S.-G."/>
            <person name="Huang M.-R."/>
            <person name="Wu R."/>
            <person name="Zhou Y."/>
        </authorList>
    </citation>
    <scope>NUCLEOTIDE SEQUENCE [LARGE SCALE GENOMIC DNA]</scope>
    <source>
        <strain evidence="1 2">MB_m1</strain>
    </source>
</reference>
<evidence type="ECO:0000313" key="2">
    <source>
        <dbReference type="Proteomes" id="UP000006753"/>
    </source>
</evidence>
<organism evidence="1 2">
    <name type="scientific">Marssonina brunnea f. sp. multigermtubi (strain MB_m1)</name>
    <name type="common">Marssonina leaf spot fungus</name>
    <dbReference type="NCBI Taxonomy" id="1072389"/>
    <lineage>
        <taxon>Eukaryota</taxon>
        <taxon>Fungi</taxon>
        <taxon>Dikarya</taxon>
        <taxon>Ascomycota</taxon>
        <taxon>Pezizomycotina</taxon>
        <taxon>Leotiomycetes</taxon>
        <taxon>Helotiales</taxon>
        <taxon>Drepanopezizaceae</taxon>
        <taxon>Drepanopeziza</taxon>
    </lineage>
</organism>
<sequence>MATSFSAWSRFAQVMSEQAKEGAGRKRKSVRLDRVSDIKAAADGYGASVIYSIASKDHPTISVLPDQSSRTSVPCARQYRIISSRRGREESETVGSLRAIVALMEVEVNTTNTWISNNYNPSSLLNNPSFLLTP</sequence>
<accession>K1Y084</accession>
<gene>
    <name evidence="1" type="ORF">MBM_03512</name>
</gene>
<dbReference type="InParanoid" id="K1Y084"/>
<keyword evidence="2" id="KW-1185">Reference proteome</keyword>
<dbReference type="EMBL" id="JH921433">
    <property type="protein sequence ID" value="EKD18519.1"/>
    <property type="molecule type" value="Genomic_DNA"/>
</dbReference>
<dbReference type="KEGG" id="mbe:MBM_03512"/>
<dbReference type="HOGENOM" id="CLU_1896678_0_0_1"/>
<evidence type="ECO:0000313" key="1">
    <source>
        <dbReference type="EMBL" id="EKD18519.1"/>
    </source>
</evidence>
<name>K1Y084_MARBU</name>
<proteinExistence type="predicted"/>
<protein>
    <submittedName>
        <fullName evidence="1">Uncharacterized protein</fullName>
    </submittedName>
</protein>